<comment type="caution">
    <text evidence="3">The sequence shown here is derived from an EMBL/GenBank/DDBJ whole genome shotgun (WGS) entry which is preliminary data.</text>
</comment>
<keyword evidence="4" id="KW-1185">Reference proteome</keyword>
<keyword evidence="1" id="KW-0472">Membrane</keyword>
<dbReference type="Pfam" id="PF19036">
    <property type="entry name" value="Fuz_longin_1"/>
    <property type="match status" value="1"/>
</dbReference>
<evidence type="ECO:0000313" key="4">
    <source>
        <dbReference type="Proteomes" id="UP001470230"/>
    </source>
</evidence>
<feature type="domain" description="FUZ/MON1/HPS1 first Longin" evidence="2">
    <location>
        <begin position="46"/>
        <end position="163"/>
    </location>
</feature>
<dbReference type="PANTHER" id="PTHR13027:SF7">
    <property type="entry name" value="VACUOLAR FUSION PROTEIN MON1 HOMOLOG"/>
    <property type="match status" value="1"/>
</dbReference>
<evidence type="ECO:0000313" key="3">
    <source>
        <dbReference type="EMBL" id="KAK8878133.1"/>
    </source>
</evidence>
<dbReference type="PRINTS" id="PR01546">
    <property type="entry name" value="YEAST73DUF"/>
</dbReference>
<feature type="transmembrane region" description="Helical" evidence="1">
    <location>
        <begin position="99"/>
        <end position="118"/>
    </location>
</feature>
<evidence type="ECO:0000256" key="1">
    <source>
        <dbReference type="SAM" id="Phobius"/>
    </source>
</evidence>
<accession>A0ABR2JKP7</accession>
<dbReference type="PANTHER" id="PTHR13027">
    <property type="entry name" value="SAND PROTEIN-RELATED"/>
    <property type="match status" value="1"/>
</dbReference>
<protein>
    <submittedName>
        <fullName evidence="3">Vacuolar fusion protein mon1</fullName>
    </submittedName>
</protein>
<dbReference type="EMBL" id="JAPFFF010000011">
    <property type="protein sequence ID" value="KAK8878133.1"/>
    <property type="molecule type" value="Genomic_DNA"/>
</dbReference>
<proteinExistence type="predicted"/>
<reference evidence="3 4" key="1">
    <citation type="submission" date="2024-04" db="EMBL/GenBank/DDBJ databases">
        <title>Tritrichomonas musculus Genome.</title>
        <authorList>
            <person name="Alves-Ferreira E."/>
            <person name="Grigg M."/>
            <person name="Lorenzi H."/>
            <person name="Galac M."/>
        </authorList>
    </citation>
    <scope>NUCLEOTIDE SEQUENCE [LARGE SCALE GENOMIC DNA]</scope>
    <source>
        <strain evidence="3 4">EAF2021</strain>
    </source>
</reference>
<sequence length="428" mass="49098">MQGKSIRRSVTSDSFTNNHSSHMGDLKDIRCFDENPRDESWTRHERHFFIITDASRPVYCRYGNELNVTPLLCTIVAFTGQLVRDGNQKLQTIVAGNKLFVFYLPLPFIFVCVSSIKLPTSLIMKELQILEQIIFSILTPNITQTLQRRPNFDIKKQTSSNENHFTSALELMDNYHTFIFHDYIPMSPIAGGRDKYAQIVHENQTKGIYAFLIFYQNELLCYVESKKFQMTTDDFHILLNNAYPNIPMILPICLPNRENIIFHVVAEFHEDLDCAIALITEDIDAGPLAASMSENIISSFKSHNLGIPELIPPLEKPEIKHFIIAHHGLKQVYSPFLDSISEESSKVLYRSYAWANEYLKSSNIKGPFYIATDELTLFGKHNDKKTIIAAANLGCSASKAQELLEDLLSYIKLYKDVIFDYKPFKWSD</sequence>
<name>A0ABR2JKP7_9EUKA</name>
<gene>
    <name evidence="3" type="ORF">M9Y10_004897</name>
</gene>
<dbReference type="InterPro" id="IPR004353">
    <property type="entry name" value="Mon1"/>
</dbReference>
<dbReference type="Proteomes" id="UP001470230">
    <property type="component" value="Unassembled WGS sequence"/>
</dbReference>
<dbReference type="InterPro" id="IPR043972">
    <property type="entry name" value="FUZ/MON1/HPS1_longin_1"/>
</dbReference>
<evidence type="ECO:0000259" key="2">
    <source>
        <dbReference type="Pfam" id="PF19036"/>
    </source>
</evidence>
<keyword evidence="1" id="KW-1133">Transmembrane helix</keyword>
<organism evidence="3 4">
    <name type="scientific">Tritrichomonas musculus</name>
    <dbReference type="NCBI Taxonomy" id="1915356"/>
    <lineage>
        <taxon>Eukaryota</taxon>
        <taxon>Metamonada</taxon>
        <taxon>Parabasalia</taxon>
        <taxon>Tritrichomonadida</taxon>
        <taxon>Tritrichomonadidae</taxon>
        <taxon>Tritrichomonas</taxon>
    </lineage>
</organism>
<keyword evidence="1" id="KW-0812">Transmembrane</keyword>